<proteinExistence type="predicted"/>
<evidence type="ECO:0000313" key="3">
    <source>
        <dbReference type="Proteomes" id="UP000006196"/>
    </source>
</evidence>
<dbReference type="AlphaFoldDB" id="C0XRC8"/>
<sequence length="114" mass="12323">MPLWVGFAVSLLLGASIGLVVYESPWGYVLSVACAVLLIAITYIDSRNRGVRESLKQEVKAGPQVSRSAFLIAFLVLALTWLPKGPLTWAIVAGVVSAAAFAVLYWWEWSGRAA</sequence>
<organism evidence="2 3">
    <name type="scientific">Corynebacterium lipophiloflavum (strain ATCC 700352 / DSM 44291 / CCUG 37336 / JCM 10383 / DMMZ 1944)</name>
    <dbReference type="NCBI Taxonomy" id="525263"/>
    <lineage>
        <taxon>Bacteria</taxon>
        <taxon>Bacillati</taxon>
        <taxon>Actinomycetota</taxon>
        <taxon>Actinomycetes</taxon>
        <taxon>Mycobacteriales</taxon>
        <taxon>Corynebacteriaceae</taxon>
        <taxon>Corynebacterium</taxon>
    </lineage>
</organism>
<keyword evidence="1" id="KW-0472">Membrane</keyword>
<evidence type="ECO:0000313" key="2">
    <source>
        <dbReference type="EMBL" id="EEI17211.1"/>
    </source>
</evidence>
<keyword evidence="3" id="KW-1185">Reference proteome</keyword>
<feature type="transmembrane region" description="Helical" evidence="1">
    <location>
        <begin position="88"/>
        <end position="107"/>
    </location>
</feature>
<dbReference type="EMBL" id="ACHJ01000097">
    <property type="protein sequence ID" value="EEI17211.1"/>
    <property type="molecule type" value="Genomic_DNA"/>
</dbReference>
<protein>
    <submittedName>
        <fullName evidence="2">Uncharacterized protein</fullName>
    </submittedName>
</protein>
<keyword evidence="1" id="KW-1133">Transmembrane helix</keyword>
<keyword evidence="1" id="KW-0812">Transmembrane</keyword>
<feature type="transmembrane region" description="Helical" evidence="1">
    <location>
        <begin position="28"/>
        <end position="44"/>
    </location>
</feature>
<gene>
    <name evidence="2" type="ORF">HMPREF0298_0998</name>
</gene>
<dbReference type="STRING" id="525263.HMPREF0298_0998"/>
<comment type="caution">
    <text evidence="2">The sequence shown here is derived from an EMBL/GenBank/DDBJ whole genome shotgun (WGS) entry which is preliminary data.</text>
</comment>
<dbReference type="Proteomes" id="UP000006196">
    <property type="component" value="Unassembled WGS sequence"/>
</dbReference>
<name>C0XRC8_CORLD</name>
<accession>C0XRC8</accession>
<dbReference type="HOGENOM" id="CLU_2116915_0_0_11"/>
<reference evidence="2" key="1">
    <citation type="submission" date="2009-01" db="EMBL/GenBank/DDBJ databases">
        <authorList>
            <person name="Qin X."/>
            <person name="Bachman B."/>
            <person name="Battles P."/>
            <person name="Bell A."/>
            <person name="Bess C."/>
            <person name="Bickham C."/>
            <person name="Chaboub L."/>
            <person name="Chen D."/>
            <person name="Coyle M."/>
            <person name="Deiros D.R."/>
            <person name="Dinh H."/>
            <person name="Forbes L."/>
            <person name="Fowler G."/>
            <person name="Francisco L."/>
            <person name="Fu Q."/>
            <person name="Gubbala S."/>
            <person name="Hale W."/>
            <person name="Han Y."/>
            <person name="Hemphill L."/>
            <person name="Highlander S.K."/>
            <person name="Hirani K."/>
            <person name="Hogues M."/>
            <person name="Jackson L."/>
            <person name="Jakkamsetti A."/>
            <person name="Javaid M."/>
            <person name="Jiang H."/>
            <person name="Korchina V."/>
            <person name="Kovar C."/>
            <person name="Lara F."/>
            <person name="Lee S."/>
            <person name="Mata R."/>
            <person name="Mathew T."/>
            <person name="Moen C."/>
            <person name="Morales K."/>
            <person name="Munidasa M."/>
            <person name="Nazareth L."/>
            <person name="Ngo R."/>
            <person name="Nguyen L."/>
            <person name="Okwuonu G."/>
            <person name="Ongeri F."/>
            <person name="Patil S."/>
            <person name="Petrosino J."/>
            <person name="Pham C."/>
            <person name="Pham P."/>
            <person name="Pu L.-L."/>
            <person name="Puazo M."/>
            <person name="Raj R."/>
            <person name="Reid J."/>
            <person name="Rouhana J."/>
            <person name="Saada N."/>
            <person name="Shang Y."/>
            <person name="Simmons D."/>
            <person name="Thornton R."/>
            <person name="Warren J."/>
            <person name="Weissenberger G."/>
            <person name="Zhang J."/>
            <person name="Zhang L."/>
            <person name="Zhou C."/>
            <person name="Zhu D."/>
            <person name="Muzny D."/>
            <person name="Worley K."/>
            <person name="Gibbs R."/>
        </authorList>
    </citation>
    <scope>NUCLEOTIDE SEQUENCE [LARGE SCALE GENOMIC DNA]</scope>
    <source>
        <strain evidence="2">DSM 44291</strain>
    </source>
</reference>
<feature type="transmembrane region" description="Helical" evidence="1">
    <location>
        <begin position="65"/>
        <end position="82"/>
    </location>
</feature>
<evidence type="ECO:0000256" key="1">
    <source>
        <dbReference type="SAM" id="Phobius"/>
    </source>
</evidence>